<dbReference type="GO" id="GO:0052621">
    <property type="term" value="F:diguanylate cyclase activity"/>
    <property type="evidence" value="ECO:0007669"/>
    <property type="project" value="UniProtKB-EC"/>
</dbReference>
<keyword evidence="1" id="KW-1133">Transmembrane helix</keyword>
<reference evidence="3 4" key="1">
    <citation type="submission" date="2024-07" db="EMBL/GenBank/DDBJ databases">
        <authorList>
            <person name="Thanompreechachai J."/>
            <person name="Duangmal K."/>
        </authorList>
    </citation>
    <scope>NUCLEOTIDE SEQUENCE [LARGE SCALE GENOMIC DNA]</scope>
    <source>
        <strain evidence="3 4">KCTC 19886</strain>
    </source>
</reference>
<dbReference type="Gene3D" id="3.30.70.270">
    <property type="match status" value="1"/>
</dbReference>
<proteinExistence type="predicted"/>
<feature type="transmembrane region" description="Helical" evidence="1">
    <location>
        <begin position="45"/>
        <end position="70"/>
    </location>
</feature>
<evidence type="ECO:0000313" key="3">
    <source>
        <dbReference type="EMBL" id="MEW9264513.1"/>
    </source>
</evidence>
<dbReference type="Pfam" id="PF00990">
    <property type="entry name" value="GGDEF"/>
    <property type="match status" value="1"/>
</dbReference>
<evidence type="ECO:0000256" key="1">
    <source>
        <dbReference type="SAM" id="Phobius"/>
    </source>
</evidence>
<accession>A0ABV3P4G4</accession>
<dbReference type="InterPro" id="IPR043128">
    <property type="entry name" value="Rev_trsase/Diguanyl_cyclase"/>
</dbReference>
<feature type="transmembrane region" description="Helical" evidence="1">
    <location>
        <begin position="236"/>
        <end position="256"/>
    </location>
</feature>
<dbReference type="EC" id="2.7.7.65" evidence="3"/>
<sequence>MRTWSRRGWDALSATGRLGADFGVLAAVLVGLAVAQSLFGRGSTTSLLLFGVGEAVAAFLAAGLLARSAWRDVPSGWARRSWVLLASACGLWGTGQVVYTAQDVLGLIEDATTWADGPFLGFSLALVGSGLVHLWGRARSHLGLAALLDGLLLGTALLTVVWVGWLGEAVRLSSFRPAELVLPLSYPLLDLVFLTTTIIQMARLGATRVGVFCLVAASAQTLADAVYVYGVLAQGGFATGGFSDFAWIVAFGTFAIGARHHPHRPRVDRAPSVGSLGWFVPYLAMGPATVLGAVRLWATSDRLVLVALLLMAVLVMGRQFLALDEHRRLLLTAERQRRQLDVLAHVDPLTGLENRRRFSERTAEAVRSSLRTGGTVVVAFVDLDRFKAVNDTLGHAAGDELLRGVAARLRACVREEDCAARWGGDEFAVLVTDPQARADAVVDRLRAALTEPFTVEGTVVQASASIGAVREEPRALATGRPDDADLVPAVVEALLAAADARMYVVKRAHRGPVGVEQ</sequence>
<dbReference type="SUPFAM" id="SSF55073">
    <property type="entry name" value="Nucleotide cyclase"/>
    <property type="match status" value="1"/>
</dbReference>
<dbReference type="NCBIfam" id="TIGR00254">
    <property type="entry name" value="GGDEF"/>
    <property type="match status" value="1"/>
</dbReference>
<feature type="transmembrane region" description="Helical" evidence="1">
    <location>
        <begin position="20"/>
        <end position="39"/>
    </location>
</feature>
<organism evidence="3 4">
    <name type="scientific">Kineococcus endophyticus</name>
    <dbReference type="NCBI Taxonomy" id="1181883"/>
    <lineage>
        <taxon>Bacteria</taxon>
        <taxon>Bacillati</taxon>
        <taxon>Actinomycetota</taxon>
        <taxon>Actinomycetes</taxon>
        <taxon>Kineosporiales</taxon>
        <taxon>Kineosporiaceae</taxon>
        <taxon>Kineococcus</taxon>
    </lineage>
</organism>
<feature type="transmembrane region" description="Helical" evidence="1">
    <location>
        <begin position="303"/>
        <end position="321"/>
    </location>
</feature>
<dbReference type="PANTHER" id="PTHR46663:SF2">
    <property type="entry name" value="GGDEF DOMAIN-CONTAINING PROTEIN"/>
    <property type="match status" value="1"/>
</dbReference>
<dbReference type="InterPro" id="IPR052163">
    <property type="entry name" value="DGC-Regulatory_Protein"/>
</dbReference>
<keyword evidence="3" id="KW-0548">Nucleotidyltransferase</keyword>
<feature type="transmembrane region" description="Helical" evidence="1">
    <location>
        <begin position="184"/>
        <end position="202"/>
    </location>
</feature>
<feature type="transmembrane region" description="Helical" evidence="1">
    <location>
        <begin position="276"/>
        <end position="297"/>
    </location>
</feature>
<evidence type="ECO:0000259" key="2">
    <source>
        <dbReference type="PROSITE" id="PS50887"/>
    </source>
</evidence>
<keyword evidence="1" id="KW-0472">Membrane</keyword>
<gene>
    <name evidence="3" type="ORF">AB1207_07130</name>
</gene>
<keyword evidence="3" id="KW-0808">Transferase</keyword>
<dbReference type="PROSITE" id="PS50887">
    <property type="entry name" value="GGDEF"/>
    <property type="match status" value="1"/>
</dbReference>
<dbReference type="SMART" id="SM00267">
    <property type="entry name" value="GGDEF"/>
    <property type="match status" value="1"/>
</dbReference>
<evidence type="ECO:0000313" key="4">
    <source>
        <dbReference type="Proteomes" id="UP001555826"/>
    </source>
</evidence>
<comment type="caution">
    <text evidence="3">The sequence shown here is derived from an EMBL/GenBank/DDBJ whole genome shotgun (WGS) entry which is preliminary data.</text>
</comment>
<dbReference type="RefSeq" id="WP_367637244.1">
    <property type="nucleotide sequence ID" value="NZ_JBFNQN010000004.1"/>
</dbReference>
<feature type="transmembrane region" description="Helical" evidence="1">
    <location>
        <begin position="142"/>
        <end position="164"/>
    </location>
</feature>
<dbReference type="InterPro" id="IPR029787">
    <property type="entry name" value="Nucleotide_cyclase"/>
</dbReference>
<dbReference type="CDD" id="cd01949">
    <property type="entry name" value="GGDEF"/>
    <property type="match status" value="1"/>
</dbReference>
<feature type="transmembrane region" description="Helical" evidence="1">
    <location>
        <begin position="209"/>
        <end position="230"/>
    </location>
</feature>
<dbReference type="InterPro" id="IPR000160">
    <property type="entry name" value="GGDEF_dom"/>
</dbReference>
<dbReference type="PANTHER" id="PTHR46663">
    <property type="entry name" value="DIGUANYLATE CYCLASE DGCT-RELATED"/>
    <property type="match status" value="1"/>
</dbReference>
<feature type="transmembrane region" description="Helical" evidence="1">
    <location>
        <begin position="119"/>
        <end position="135"/>
    </location>
</feature>
<keyword evidence="4" id="KW-1185">Reference proteome</keyword>
<feature type="domain" description="GGDEF" evidence="2">
    <location>
        <begin position="374"/>
        <end position="517"/>
    </location>
</feature>
<name>A0ABV3P4G4_9ACTN</name>
<dbReference type="Proteomes" id="UP001555826">
    <property type="component" value="Unassembled WGS sequence"/>
</dbReference>
<protein>
    <submittedName>
        <fullName evidence="3">GGDEF domain-containing protein</fullName>
        <ecNumber evidence="3">2.7.7.65</ecNumber>
    </submittedName>
</protein>
<feature type="transmembrane region" description="Helical" evidence="1">
    <location>
        <begin position="82"/>
        <end position="99"/>
    </location>
</feature>
<keyword evidence="1" id="KW-0812">Transmembrane</keyword>
<dbReference type="EMBL" id="JBFNQN010000004">
    <property type="protein sequence ID" value="MEW9264513.1"/>
    <property type="molecule type" value="Genomic_DNA"/>
</dbReference>